<gene>
    <name evidence="1" type="ORF">PR048_022511</name>
</gene>
<dbReference type="EMBL" id="JARBHB010000008">
    <property type="protein sequence ID" value="KAJ8878048.1"/>
    <property type="molecule type" value="Genomic_DNA"/>
</dbReference>
<comment type="caution">
    <text evidence="1">The sequence shown here is derived from an EMBL/GenBank/DDBJ whole genome shotgun (WGS) entry which is preliminary data.</text>
</comment>
<organism evidence="1 2">
    <name type="scientific">Dryococelus australis</name>
    <dbReference type="NCBI Taxonomy" id="614101"/>
    <lineage>
        <taxon>Eukaryota</taxon>
        <taxon>Metazoa</taxon>
        <taxon>Ecdysozoa</taxon>
        <taxon>Arthropoda</taxon>
        <taxon>Hexapoda</taxon>
        <taxon>Insecta</taxon>
        <taxon>Pterygota</taxon>
        <taxon>Neoptera</taxon>
        <taxon>Polyneoptera</taxon>
        <taxon>Phasmatodea</taxon>
        <taxon>Verophasmatodea</taxon>
        <taxon>Anareolatae</taxon>
        <taxon>Phasmatidae</taxon>
        <taxon>Eurycanthinae</taxon>
        <taxon>Dryococelus</taxon>
    </lineage>
</organism>
<sequence>MINSTTKPREFVRSISPTMTNKDISVLSQWKSKEGNC</sequence>
<keyword evidence="2" id="KW-1185">Reference proteome</keyword>
<name>A0ABQ9H1H9_9NEOP</name>
<evidence type="ECO:0000313" key="2">
    <source>
        <dbReference type="Proteomes" id="UP001159363"/>
    </source>
</evidence>
<proteinExistence type="predicted"/>
<evidence type="ECO:0000313" key="1">
    <source>
        <dbReference type="EMBL" id="KAJ8878048.1"/>
    </source>
</evidence>
<reference evidence="1 2" key="1">
    <citation type="submission" date="2023-02" db="EMBL/GenBank/DDBJ databases">
        <title>LHISI_Scaffold_Assembly.</title>
        <authorList>
            <person name="Stuart O.P."/>
            <person name="Cleave R."/>
            <person name="Magrath M.J.L."/>
            <person name="Mikheyev A.S."/>
        </authorList>
    </citation>
    <scope>NUCLEOTIDE SEQUENCE [LARGE SCALE GENOMIC DNA]</scope>
    <source>
        <strain evidence="1">Daus_M_001</strain>
        <tissue evidence="1">Leg muscle</tissue>
    </source>
</reference>
<protein>
    <submittedName>
        <fullName evidence="1">Uncharacterized protein</fullName>
    </submittedName>
</protein>
<accession>A0ABQ9H1H9</accession>
<dbReference type="Proteomes" id="UP001159363">
    <property type="component" value="Chromosome 7"/>
</dbReference>